<feature type="region of interest" description="Disordered" evidence="1">
    <location>
        <begin position="111"/>
        <end position="132"/>
    </location>
</feature>
<evidence type="ECO:0000313" key="2">
    <source>
        <dbReference type="EMBL" id="VDO82816.1"/>
    </source>
</evidence>
<reference evidence="4" key="1">
    <citation type="submission" date="2016-06" db="UniProtKB">
        <authorList>
            <consortium name="WormBaseParasite"/>
        </authorList>
    </citation>
    <scope>IDENTIFICATION</scope>
</reference>
<dbReference type="AlphaFoldDB" id="A0A183JLI0"/>
<sequence>MCSNKQMSILMGSEYYDKQDYDKALRCAYLIAQPTVFLSSCLELLGPNSLLPLCEKVQVQQAIFDFLKTGVPNLIMFSPELDHTIKAIEDGWKKQLDLLIQHTSNAHSDVAHNESVNENKVDIEKKPQSSTDSHFDEKYRISLDITRVNTCSKCLNKGIINIKYQIN</sequence>
<dbReference type="WBParaSite" id="SCUD_0000356101-mRNA-1">
    <property type="protein sequence ID" value="SCUD_0000356101-mRNA-1"/>
    <property type="gene ID" value="SCUD_0000356101"/>
</dbReference>
<evidence type="ECO:0000256" key="1">
    <source>
        <dbReference type="SAM" id="MobiDB-lite"/>
    </source>
</evidence>
<accession>A0A183JLI0</accession>
<organism evidence="4">
    <name type="scientific">Schistosoma curassoni</name>
    <dbReference type="NCBI Taxonomy" id="6186"/>
    <lineage>
        <taxon>Eukaryota</taxon>
        <taxon>Metazoa</taxon>
        <taxon>Spiralia</taxon>
        <taxon>Lophotrochozoa</taxon>
        <taxon>Platyhelminthes</taxon>
        <taxon>Trematoda</taxon>
        <taxon>Digenea</taxon>
        <taxon>Strigeidida</taxon>
        <taxon>Schistosomatoidea</taxon>
        <taxon>Schistosomatidae</taxon>
        <taxon>Schistosoma</taxon>
    </lineage>
</organism>
<keyword evidence="3" id="KW-1185">Reference proteome</keyword>
<dbReference type="EMBL" id="UZAK01004093">
    <property type="protein sequence ID" value="VDO82816.1"/>
    <property type="molecule type" value="Genomic_DNA"/>
</dbReference>
<dbReference type="Proteomes" id="UP000279833">
    <property type="component" value="Unassembled WGS sequence"/>
</dbReference>
<name>A0A183JLI0_9TREM</name>
<protein>
    <submittedName>
        <fullName evidence="4">CRA domain-containing protein</fullName>
    </submittedName>
</protein>
<evidence type="ECO:0000313" key="3">
    <source>
        <dbReference type="Proteomes" id="UP000279833"/>
    </source>
</evidence>
<proteinExistence type="predicted"/>
<reference evidence="2 3" key="2">
    <citation type="submission" date="2018-11" db="EMBL/GenBank/DDBJ databases">
        <authorList>
            <consortium name="Pathogen Informatics"/>
        </authorList>
    </citation>
    <scope>NUCLEOTIDE SEQUENCE [LARGE SCALE GENOMIC DNA]</scope>
    <source>
        <strain evidence="2">Dakar</strain>
        <strain evidence="3">Dakar, Senegal</strain>
    </source>
</reference>
<gene>
    <name evidence="2" type="ORF">SCUD_LOCUS3563</name>
</gene>
<evidence type="ECO:0000313" key="4">
    <source>
        <dbReference type="WBParaSite" id="SCUD_0000356101-mRNA-1"/>
    </source>
</evidence>